<gene>
    <name evidence="1" type="ORF">CLEI1391_LOCUS15022</name>
</gene>
<dbReference type="EMBL" id="HBFB01026905">
    <property type="protein sequence ID" value="CAD8690414.1"/>
    <property type="molecule type" value="Transcribed_RNA"/>
</dbReference>
<organism evidence="1">
    <name type="scientific">Chlamydomonas leiostraca</name>
    <dbReference type="NCBI Taxonomy" id="1034604"/>
    <lineage>
        <taxon>Eukaryota</taxon>
        <taxon>Viridiplantae</taxon>
        <taxon>Chlorophyta</taxon>
        <taxon>core chlorophytes</taxon>
        <taxon>Chlorophyceae</taxon>
        <taxon>CS clade</taxon>
        <taxon>Chlamydomonadales</taxon>
        <taxon>Chlamydomonadaceae</taxon>
        <taxon>Chlamydomonas</taxon>
    </lineage>
</organism>
<dbReference type="AlphaFoldDB" id="A0A7S0RYG1"/>
<reference evidence="1" key="1">
    <citation type="submission" date="2021-01" db="EMBL/GenBank/DDBJ databases">
        <authorList>
            <person name="Corre E."/>
            <person name="Pelletier E."/>
            <person name="Niang G."/>
            <person name="Scheremetjew M."/>
            <person name="Finn R."/>
            <person name="Kale V."/>
            <person name="Holt S."/>
            <person name="Cochrane G."/>
            <person name="Meng A."/>
            <person name="Brown T."/>
            <person name="Cohen L."/>
        </authorList>
    </citation>
    <scope>NUCLEOTIDE SEQUENCE</scope>
    <source>
        <strain evidence="1">SAG 11-49</strain>
    </source>
</reference>
<protein>
    <submittedName>
        <fullName evidence="1">Uncharacterized protein</fullName>
    </submittedName>
</protein>
<sequence length="108" mass="11148">MPAPMSTHTGALTSRPRLVLGSTAVGLVAAAAVVSHGRPLAPAACSTACCVGPAMRGCLNAPACRVDPSKAEECIIYGHVDLTDREKKMMACPWVRLRQGLCVGGCDN</sequence>
<evidence type="ECO:0000313" key="1">
    <source>
        <dbReference type="EMBL" id="CAD8690414.1"/>
    </source>
</evidence>
<name>A0A7S0RYG1_9CHLO</name>
<accession>A0A7S0RYG1</accession>
<proteinExistence type="predicted"/>